<dbReference type="InterPro" id="IPR015421">
    <property type="entry name" value="PyrdxlP-dep_Trfase_major"/>
</dbReference>
<dbReference type="NCBIfam" id="TIGR00707">
    <property type="entry name" value="argD"/>
    <property type="match status" value="1"/>
</dbReference>
<keyword evidence="5" id="KW-0963">Cytoplasm</keyword>
<evidence type="ECO:0000256" key="3">
    <source>
        <dbReference type="ARBA" id="ARBA00022679"/>
    </source>
</evidence>
<feature type="binding site" evidence="5">
    <location>
        <position position="132"/>
    </location>
    <ligand>
        <name>N(2)-acetyl-L-ornithine</name>
        <dbReference type="ChEBI" id="CHEBI:57805"/>
    </ligand>
</feature>
<comment type="cofactor">
    <cofactor evidence="5">
        <name>pyridoxal 5'-phosphate</name>
        <dbReference type="ChEBI" id="CHEBI:597326"/>
    </cofactor>
    <text evidence="5">Binds 1 pyridoxal phosphate per subunit.</text>
</comment>
<dbReference type="EMBL" id="BSYJ01000003">
    <property type="protein sequence ID" value="GMG87432.1"/>
    <property type="molecule type" value="Genomic_DNA"/>
</dbReference>
<dbReference type="PIRSF" id="PIRSF000521">
    <property type="entry name" value="Transaminase_4ab_Lys_Orn"/>
    <property type="match status" value="1"/>
</dbReference>
<dbReference type="HAMAP" id="MF_01107">
    <property type="entry name" value="ArgD_aminotrans_3"/>
    <property type="match status" value="1"/>
</dbReference>
<dbReference type="InterPro" id="IPR050103">
    <property type="entry name" value="Class-III_PLP-dep_AT"/>
</dbReference>
<keyword evidence="3 5" id="KW-0808">Transferase</keyword>
<comment type="similarity">
    <text evidence="5">Belongs to the class-III pyridoxal-phosphate-dependent aminotransferase family. ArgD subfamily.</text>
</comment>
<name>A0ABQ6LZG3_9GAMM</name>
<dbReference type="PANTHER" id="PTHR11986">
    <property type="entry name" value="AMINOTRANSFERASE CLASS III"/>
    <property type="match status" value="1"/>
</dbReference>
<comment type="caution">
    <text evidence="6">The sequence shown here is derived from an EMBL/GenBank/DDBJ whole genome shotgun (WGS) entry which is preliminary data.</text>
</comment>
<dbReference type="InterPro" id="IPR004636">
    <property type="entry name" value="AcOrn/SuccOrn_fam"/>
</dbReference>
<keyword evidence="2 5" id="KW-0028">Amino-acid biosynthesis</keyword>
<dbReference type="EC" id="2.6.1.11" evidence="5"/>
<evidence type="ECO:0000256" key="2">
    <source>
        <dbReference type="ARBA" id="ARBA00022605"/>
    </source>
</evidence>
<dbReference type="RefSeq" id="WP_285764060.1">
    <property type="nucleotide sequence ID" value="NZ_BSYJ01000003.1"/>
</dbReference>
<dbReference type="PROSITE" id="PS00600">
    <property type="entry name" value="AA_TRANSFER_CLASS_3"/>
    <property type="match status" value="1"/>
</dbReference>
<dbReference type="SUPFAM" id="SSF53383">
    <property type="entry name" value="PLP-dependent transferases"/>
    <property type="match status" value="1"/>
</dbReference>
<reference evidence="6 7" key="1">
    <citation type="submission" date="2023-04" db="EMBL/GenBank/DDBJ databases">
        <title>Marinobulbifer ophiurae gen. nov., sp. Nov., isolate from tissue of brittle star Ophioplocus japonicus.</title>
        <authorList>
            <person name="Kawano K."/>
            <person name="Sawayama S."/>
            <person name="Nakagawa S."/>
        </authorList>
    </citation>
    <scope>NUCLEOTIDE SEQUENCE [LARGE SCALE GENOMIC DNA]</scope>
    <source>
        <strain evidence="6 7">NKW57</strain>
    </source>
</reference>
<dbReference type="Proteomes" id="UP001224392">
    <property type="component" value="Unassembled WGS sequence"/>
</dbReference>
<evidence type="ECO:0000256" key="4">
    <source>
        <dbReference type="ARBA" id="ARBA00022898"/>
    </source>
</evidence>
<protein>
    <recommendedName>
        <fullName evidence="5">Acetylornithine aminotransferase</fullName>
        <shortName evidence="5">ACOAT</shortName>
        <ecNumber evidence="5">2.6.1.11</ecNumber>
    </recommendedName>
</protein>
<dbReference type="Pfam" id="PF00202">
    <property type="entry name" value="Aminotran_3"/>
    <property type="match status" value="1"/>
</dbReference>
<dbReference type="NCBIfam" id="NF002325">
    <property type="entry name" value="PRK01278.1"/>
    <property type="match status" value="1"/>
</dbReference>
<comment type="subcellular location">
    <subcellularLocation>
        <location evidence="5">Cytoplasm</location>
    </subcellularLocation>
</comment>
<comment type="catalytic activity">
    <reaction evidence="5">
        <text>N(2)-acetyl-L-ornithine + 2-oxoglutarate = N-acetyl-L-glutamate 5-semialdehyde + L-glutamate</text>
        <dbReference type="Rhea" id="RHEA:18049"/>
        <dbReference type="ChEBI" id="CHEBI:16810"/>
        <dbReference type="ChEBI" id="CHEBI:29123"/>
        <dbReference type="ChEBI" id="CHEBI:29985"/>
        <dbReference type="ChEBI" id="CHEBI:57805"/>
        <dbReference type="EC" id="2.6.1.11"/>
    </reaction>
</comment>
<feature type="binding site" evidence="5">
    <location>
        <begin position="216"/>
        <end position="219"/>
    </location>
    <ligand>
        <name>pyridoxal 5'-phosphate</name>
        <dbReference type="ChEBI" id="CHEBI:597326"/>
    </ligand>
</feature>
<dbReference type="CDD" id="cd00610">
    <property type="entry name" value="OAT_like"/>
    <property type="match status" value="1"/>
</dbReference>
<feature type="binding site" evidence="5">
    <location>
        <position position="273"/>
    </location>
    <ligand>
        <name>N(2)-acetyl-L-ornithine</name>
        <dbReference type="ChEBI" id="CHEBI:57805"/>
    </ligand>
</feature>
<feature type="binding site" evidence="5">
    <location>
        <position position="274"/>
    </location>
    <ligand>
        <name>pyridoxal 5'-phosphate</name>
        <dbReference type="ChEBI" id="CHEBI:597326"/>
    </ligand>
</feature>
<proteinExistence type="inferred from homology"/>
<gene>
    <name evidence="5" type="primary">argD</name>
    <name evidence="6" type="ORF">MNKW57_17530</name>
</gene>
<dbReference type="PANTHER" id="PTHR11986:SF79">
    <property type="entry name" value="ACETYLORNITHINE AMINOTRANSFERASE, MITOCHONDRIAL"/>
    <property type="match status" value="1"/>
</dbReference>
<evidence type="ECO:0000313" key="6">
    <source>
        <dbReference type="EMBL" id="GMG87432.1"/>
    </source>
</evidence>
<evidence type="ECO:0000256" key="5">
    <source>
        <dbReference type="HAMAP-Rule" id="MF_01107"/>
    </source>
</evidence>
<dbReference type="InterPro" id="IPR015424">
    <property type="entry name" value="PyrdxlP-dep_Trfase"/>
</dbReference>
<evidence type="ECO:0000256" key="1">
    <source>
        <dbReference type="ARBA" id="ARBA00022576"/>
    </source>
</evidence>
<dbReference type="Gene3D" id="3.90.1150.10">
    <property type="entry name" value="Aspartate Aminotransferase, domain 1"/>
    <property type="match status" value="1"/>
</dbReference>
<comment type="pathway">
    <text evidence="5">Amino-acid biosynthesis; L-arginine biosynthesis; N(2)-acetyl-L-ornithine from L-glutamate: step 4/4.</text>
</comment>
<keyword evidence="1 5" id="KW-0032">Aminotransferase</keyword>
<feature type="modified residue" description="N6-(pyridoxal phosphate)lysine" evidence="5">
    <location>
        <position position="245"/>
    </location>
</feature>
<sequence length="394" mass="41908">MPGTALMNTYGERKLTLVRGKGHYVWDDRDQRYFDGISGIGVCGLGHCHPAVAAAVAEQAKTLLHTSNLYLIPAQKALAERLSAISGMDNTFFSNSGAEANEAAIKLALRHGHNRGLALPRIVVMEGAFHGRTFATLTATANAKVRDGFGALPENFIRAPFNDVAALEKLAAEHEDIVAILLEPIQGEGGIGVPDPGYIESVRQVCDQSGWLMMLDEVQTGNGRTGRYFAYQHSNILPDVVTTAKGLGNGVPIGACLARGQAAALFGPGSHGSTYGGNPLACSAGLAVLDTIESEVLIENAEKMGALLAEKLREKLVDNPAFVEVRGKGLMIGIELTTPCPELVDRARERGLLLNVTAGNVIRLLPPLTLKEQDCEFITSTVAELVVAFAEETN</sequence>
<keyword evidence="4 5" id="KW-0663">Pyridoxal phosphate</keyword>
<feature type="binding site" evidence="5">
    <location>
        <position position="129"/>
    </location>
    <ligand>
        <name>pyridoxal 5'-phosphate</name>
        <dbReference type="ChEBI" id="CHEBI:597326"/>
    </ligand>
</feature>
<dbReference type="InterPro" id="IPR005814">
    <property type="entry name" value="Aminotrans_3"/>
</dbReference>
<keyword evidence="5" id="KW-0055">Arginine biosynthesis</keyword>
<dbReference type="InterPro" id="IPR015422">
    <property type="entry name" value="PyrdxlP-dep_Trfase_small"/>
</dbReference>
<comment type="subunit">
    <text evidence="5">Homodimer.</text>
</comment>
<evidence type="ECO:0000313" key="7">
    <source>
        <dbReference type="Proteomes" id="UP001224392"/>
    </source>
</evidence>
<dbReference type="GO" id="GO:0008483">
    <property type="term" value="F:transaminase activity"/>
    <property type="evidence" value="ECO:0007669"/>
    <property type="project" value="UniProtKB-KW"/>
</dbReference>
<accession>A0ABQ6LZG3</accession>
<dbReference type="Gene3D" id="3.40.640.10">
    <property type="entry name" value="Type I PLP-dependent aspartate aminotransferase-like (Major domain)"/>
    <property type="match status" value="1"/>
</dbReference>
<feature type="binding site" evidence="5">
    <location>
        <begin position="97"/>
        <end position="98"/>
    </location>
    <ligand>
        <name>pyridoxal 5'-phosphate</name>
        <dbReference type="ChEBI" id="CHEBI:597326"/>
    </ligand>
</feature>
<organism evidence="6 7">
    <name type="scientific">Biformimicrobium ophioploci</name>
    <dbReference type="NCBI Taxonomy" id="3036711"/>
    <lineage>
        <taxon>Bacteria</taxon>
        <taxon>Pseudomonadati</taxon>
        <taxon>Pseudomonadota</taxon>
        <taxon>Gammaproteobacteria</taxon>
        <taxon>Cellvibrionales</taxon>
        <taxon>Microbulbiferaceae</taxon>
        <taxon>Biformimicrobium</taxon>
    </lineage>
</organism>
<comment type="miscellaneous">
    <text evidence="5">May also have succinyldiaminopimelate aminotransferase activity, thus carrying out the corresponding step in lysine biosynthesis.</text>
</comment>
<dbReference type="InterPro" id="IPR049704">
    <property type="entry name" value="Aminotrans_3_PPA_site"/>
</dbReference>
<keyword evidence="7" id="KW-1185">Reference proteome</keyword>